<dbReference type="EMBL" id="KV923715">
    <property type="protein sequence ID" value="PIN98007.1"/>
    <property type="molecule type" value="Genomic_DNA"/>
</dbReference>
<accession>A0A2G9P3W3</accession>
<evidence type="ECO:0000256" key="1">
    <source>
        <dbReference type="SAM" id="MobiDB-lite"/>
    </source>
</evidence>
<dbReference type="OrthoDB" id="120967at2759"/>
<protein>
    <submittedName>
        <fullName evidence="2">Uncharacterized protein</fullName>
    </submittedName>
</protein>
<evidence type="ECO:0000313" key="3">
    <source>
        <dbReference type="Proteomes" id="UP000228934"/>
    </source>
</evidence>
<dbReference type="Proteomes" id="UP000228934">
    <property type="component" value="Unassembled WGS sequence"/>
</dbReference>
<feature type="non-terminal residue" evidence="2">
    <location>
        <position position="1"/>
    </location>
</feature>
<sequence>KLLELIKLNKSEPILFFSPFNYEKGTELLSRAFSDNDLSPEDNLAVKSETEDIFHESTDDESDGFKAFLLKKKKAKNKKSKDGSGNELEDTSAHNASAILGSSEDHALPTLEREDTVHHNTDRKKPGFNKVTQGDSTKSSTDPLSVPTDEASTNYLKVYTSKAVPYLEEEKNTQREKLEEEFLDALYCLAAELFPGYKLPIQFIQCTGIWKEKSKEILMAIPKLYSEDWIVWYLNQTRELLLADVCPLPVPADELPSKAQEVLKSKLQSLLTDKCIKFLFGRSILNYIKAALEVFQNSKANKETLFRILEDLTRILTNASQETIRY</sequence>
<feature type="region of interest" description="Disordered" evidence="1">
    <location>
        <begin position="115"/>
        <end position="149"/>
    </location>
</feature>
<dbReference type="AlphaFoldDB" id="A0A2G9P3W3"/>
<keyword evidence="3" id="KW-1185">Reference proteome</keyword>
<organism evidence="2 3">
    <name type="scientific">Aquarana catesbeiana</name>
    <name type="common">American bullfrog</name>
    <name type="synonym">Rana catesbeiana</name>
    <dbReference type="NCBI Taxonomy" id="8400"/>
    <lineage>
        <taxon>Eukaryota</taxon>
        <taxon>Metazoa</taxon>
        <taxon>Chordata</taxon>
        <taxon>Craniata</taxon>
        <taxon>Vertebrata</taxon>
        <taxon>Euteleostomi</taxon>
        <taxon>Amphibia</taxon>
        <taxon>Batrachia</taxon>
        <taxon>Anura</taxon>
        <taxon>Neobatrachia</taxon>
        <taxon>Ranoidea</taxon>
        <taxon>Ranidae</taxon>
        <taxon>Aquarana</taxon>
    </lineage>
</organism>
<feature type="compositionally biased region" description="Basic and acidic residues" evidence="1">
    <location>
        <begin position="115"/>
        <end position="125"/>
    </location>
</feature>
<name>A0A2G9P3W3_AQUCT</name>
<evidence type="ECO:0000313" key="2">
    <source>
        <dbReference type="EMBL" id="PIN98007.1"/>
    </source>
</evidence>
<gene>
    <name evidence="2" type="ORF">AB205_0183600</name>
</gene>
<feature type="region of interest" description="Disordered" evidence="1">
    <location>
        <begin position="73"/>
        <end position="93"/>
    </location>
</feature>
<reference evidence="3" key="1">
    <citation type="journal article" date="2017" name="Nat. Commun.">
        <title>The North American bullfrog draft genome provides insight into hormonal regulation of long noncoding RNA.</title>
        <authorList>
            <person name="Hammond S.A."/>
            <person name="Warren R.L."/>
            <person name="Vandervalk B.P."/>
            <person name="Kucuk E."/>
            <person name="Khan H."/>
            <person name="Gibb E.A."/>
            <person name="Pandoh P."/>
            <person name="Kirk H."/>
            <person name="Zhao Y."/>
            <person name="Jones M."/>
            <person name="Mungall A.J."/>
            <person name="Coope R."/>
            <person name="Pleasance S."/>
            <person name="Moore R.A."/>
            <person name="Holt R.A."/>
            <person name="Round J.M."/>
            <person name="Ohora S."/>
            <person name="Walle B.V."/>
            <person name="Veldhoen N."/>
            <person name="Helbing C.C."/>
            <person name="Birol I."/>
        </authorList>
    </citation>
    <scope>NUCLEOTIDE SEQUENCE [LARGE SCALE GENOMIC DNA]</scope>
</reference>
<proteinExistence type="predicted"/>
<feature type="compositionally biased region" description="Polar residues" evidence="1">
    <location>
        <begin position="130"/>
        <end position="143"/>
    </location>
</feature>